<keyword evidence="2" id="KW-0067">ATP-binding</keyword>
<keyword evidence="2" id="KW-0547">Nucleotide-binding</keyword>
<protein>
    <submittedName>
        <fullName evidence="2">ATP-binding protein</fullName>
    </submittedName>
</protein>
<dbReference type="EMBL" id="JAHOPC010000018">
    <property type="protein sequence ID" value="MBU8868767.1"/>
    <property type="molecule type" value="Genomic_DNA"/>
</dbReference>
<proteinExistence type="predicted"/>
<name>A0ABS6IAM7_9MICC</name>
<dbReference type="Proteomes" id="UP000824166">
    <property type="component" value="Unassembled WGS sequence"/>
</dbReference>
<reference evidence="2 3" key="1">
    <citation type="submission" date="2021-06" db="EMBL/GenBank/DDBJ databases">
        <authorList>
            <person name="Jeong J.W."/>
        </authorList>
    </citation>
    <scope>NUCLEOTIDE SEQUENCE [LARGE SCALE GENOMIC DNA]</scope>
    <source>
        <strain evidence="2 3">MMS21-TAE1-1</strain>
    </source>
</reference>
<dbReference type="GO" id="GO:0005524">
    <property type="term" value="F:ATP binding"/>
    <property type="evidence" value="ECO:0007669"/>
    <property type="project" value="UniProtKB-KW"/>
</dbReference>
<keyword evidence="3" id="KW-1185">Reference proteome</keyword>
<dbReference type="InterPro" id="IPR041664">
    <property type="entry name" value="AAA_16"/>
</dbReference>
<evidence type="ECO:0000313" key="3">
    <source>
        <dbReference type="Proteomes" id="UP000824166"/>
    </source>
</evidence>
<dbReference type="Pfam" id="PF13191">
    <property type="entry name" value="AAA_16"/>
    <property type="match status" value="1"/>
</dbReference>
<comment type="caution">
    <text evidence="2">The sequence shown here is derived from an EMBL/GenBank/DDBJ whole genome shotgun (WGS) entry which is preliminary data.</text>
</comment>
<sequence length="815" mass="87009">MLPDPWLDEDTVTVGLRPPTFPDRKQILDLILAAVPSPSTNGIVVIGDSGSGKSHLLLSIKAGLQDSMDVRTFAGKAELQTTVYGALSAAVQPSGEQTDLPGLHVLRALTQSLGPAGYLYTPPVTRRRSKRHPEPKRPPLVLLVDDIHFVDPASLAVLLQLMPGFGATLVATADSRRPLPPDLYQLWEDGFLEQYILAPFTFSEAQALCEDVLGGKVQRRASSLLAAMCGFNVGLLCLAIQDARNAHLLVQRDGYWTIDVRAHCQWPGVVEHVRADISHHAAEELKALEVIALAEPLALDVVEHSFGQKAVEHLLDARHIRVLPGRPPLVRTSSWLRGEGIRLSVPRSRSTALRLGIEEPGLTADSAPAMLRWMTWTLDSGLSLSDELILAAAPAADKPSTAELAIRASVGVNGPGHRDEARMLRARALIAEGQLKEAAPELRELEGEGSQPEVQADAARRLMALSLLGAASPMPLKPDGGAHGPAAPSDPAARVMWNVHQAEQLLLSGDAPQALEKSSVAITAIGADPVLEMFRPGVLLRHVVCLRHNLSWSQLDALLDCPWAYAVPAQVAWCLDVARGYAQLSQGLPRAALRTLEPVVAELHDSGLPPVLQLASAMLAYSAALCGDSEQATARVQQSLVAAKDAVDPTDKGLLPQLSALFVAAAQDKVSRKPGHLFAVAEAFHDRQSPLMEAEALTLMMLNASRSAVEDLVVQRRLSELAASLQGAGAAATGTFASALLGNDPRLLESAGRSLSGDRQFAQAALCYARAASGYEARTRGAASRRAWTLMERLHGAFDNDVAPPLGWLPGTAGH</sequence>
<gene>
    <name evidence="2" type="ORF">KSW38_20955</name>
</gene>
<evidence type="ECO:0000259" key="1">
    <source>
        <dbReference type="Pfam" id="PF13191"/>
    </source>
</evidence>
<evidence type="ECO:0000313" key="2">
    <source>
        <dbReference type="EMBL" id="MBU8868767.1"/>
    </source>
</evidence>
<feature type="domain" description="Orc1-like AAA ATPase" evidence="1">
    <location>
        <begin position="28"/>
        <end position="162"/>
    </location>
</feature>
<dbReference type="RefSeq" id="WP_216926886.1">
    <property type="nucleotide sequence ID" value="NZ_JAHOPC010000018.1"/>
</dbReference>
<accession>A0ABS6IAM7</accession>
<organism evidence="2 3">
    <name type="scientific">Paenarthrobacter aromaticivorans</name>
    <dbReference type="NCBI Taxonomy" id="2849150"/>
    <lineage>
        <taxon>Bacteria</taxon>
        <taxon>Bacillati</taxon>
        <taxon>Actinomycetota</taxon>
        <taxon>Actinomycetes</taxon>
        <taxon>Micrococcales</taxon>
        <taxon>Micrococcaceae</taxon>
        <taxon>Paenarthrobacter</taxon>
    </lineage>
</organism>